<proteinExistence type="predicted"/>
<protein>
    <submittedName>
        <fullName evidence="2">Chromo domain-containing protein</fullName>
    </submittedName>
</protein>
<sequence length="711" mass="80658">MPSATRRSPRSTTIKNTRKSLQKANGFKAKESVLPFRSCSINNTASSKESVLPFRSSCLINNTASCFRRSKDPIPLSTGTRKSPRSRTIQNTRKSLQKAAGIKDVKAKESVPSFRSRTTMPTRSYSLRSNDHVKLNSSLENKEVRKRGSPTTTEDKQSRKKTRTTKQHSNITSKCKREADKKKNIYVAENDELFVVEGIVEHRRARDINFEKFNQVWTYSLDVLAFLVKWRGYDESENTWEPMEHLLYCVKFINYLNKNLVPTIGKPKNFGNVSFEFAEPNDDECYYLKELYPQEVEPEIVDEPVENDNDEDYVQQPKLKKRKYAAIRSPKVVTKRKKGKKDAETLAAVRTLNALLENDNFLFEEESSYVPEPVERDLFGGAPAVDELYLGDDVYHTGNILGEDGFDTPQAPVKKQRTRTQKNEQPLPAKKKQPPKKIITEQTPSRITRSMKKSAAATASVEPTSALVASTDSNVPSFSSELQQQPSVENMNYDQLEEPSDAANDYPPQVTYDCIDGTKMVTGQFYLNELGKLLTFNGEHLVEVDPSFIFVDENGMVNVGCLNVPTTSDANEFDTERFLVPSNQYPEYYDQQQNDPLLMGSNSYGDISFNNDYCDVPTSSNKENEPSKEDQSILEENWQGDLNINFNTSGIINSSMINPFFPRTPGVNYSEADESIVSNVFRLFGSEDALSLMQNNTNNFEDFMDEVQNDI</sequence>
<accession>A0AC35FNN6</accession>
<dbReference type="Proteomes" id="UP000887580">
    <property type="component" value="Unplaced"/>
</dbReference>
<name>A0AC35FNN6_9BILA</name>
<evidence type="ECO:0000313" key="1">
    <source>
        <dbReference type="Proteomes" id="UP000887580"/>
    </source>
</evidence>
<evidence type="ECO:0000313" key="2">
    <source>
        <dbReference type="WBParaSite" id="PS1159_v2.g18813.t1"/>
    </source>
</evidence>
<reference evidence="2" key="1">
    <citation type="submission" date="2022-11" db="UniProtKB">
        <authorList>
            <consortium name="WormBaseParasite"/>
        </authorList>
    </citation>
    <scope>IDENTIFICATION</scope>
</reference>
<dbReference type="WBParaSite" id="PS1159_v2.g18813.t1">
    <property type="protein sequence ID" value="PS1159_v2.g18813.t1"/>
    <property type="gene ID" value="PS1159_v2.g18813"/>
</dbReference>
<organism evidence="1 2">
    <name type="scientific">Panagrolaimus sp. PS1159</name>
    <dbReference type="NCBI Taxonomy" id="55785"/>
    <lineage>
        <taxon>Eukaryota</taxon>
        <taxon>Metazoa</taxon>
        <taxon>Ecdysozoa</taxon>
        <taxon>Nematoda</taxon>
        <taxon>Chromadorea</taxon>
        <taxon>Rhabditida</taxon>
        <taxon>Tylenchina</taxon>
        <taxon>Panagrolaimomorpha</taxon>
        <taxon>Panagrolaimoidea</taxon>
        <taxon>Panagrolaimidae</taxon>
        <taxon>Panagrolaimus</taxon>
    </lineage>
</organism>